<feature type="transmembrane region" description="Helical" evidence="2">
    <location>
        <begin position="650"/>
        <end position="677"/>
    </location>
</feature>
<comment type="caution">
    <text evidence="3">The sequence shown here is derived from an EMBL/GenBank/DDBJ whole genome shotgun (WGS) entry which is preliminary data.</text>
</comment>
<gene>
    <name evidence="3" type="ORF">TSPI_05593</name>
</gene>
<organism evidence="3 4">
    <name type="scientific">Trichinella spiralis</name>
    <name type="common">Trichina worm</name>
    <dbReference type="NCBI Taxonomy" id="6334"/>
    <lineage>
        <taxon>Eukaryota</taxon>
        <taxon>Metazoa</taxon>
        <taxon>Ecdysozoa</taxon>
        <taxon>Nematoda</taxon>
        <taxon>Enoplea</taxon>
        <taxon>Dorylaimia</taxon>
        <taxon>Trichinellida</taxon>
        <taxon>Trichinellidae</taxon>
        <taxon>Trichinella</taxon>
    </lineage>
</organism>
<evidence type="ECO:0000256" key="1">
    <source>
        <dbReference type="SAM" id="MobiDB-lite"/>
    </source>
</evidence>
<dbReference type="EMBL" id="JBEUSY010000558">
    <property type="protein sequence ID" value="KAL1226750.1"/>
    <property type="molecule type" value="Genomic_DNA"/>
</dbReference>
<keyword evidence="2" id="KW-0812">Transmembrane</keyword>
<feature type="region of interest" description="Disordered" evidence="1">
    <location>
        <begin position="1"/>
        <end position="20"/>
    </location>
</feature>
<keyword evidence="2" id="KW-0472">Membrane</keyword>
<proteinExistence type="predicted"/>
<feature type="compositionally biased region" description="Low complexity" evidence="1">
    <location>
        <begin position="471"/>
        <end position="483"/>
    </location>
</feature>
<sequence>MVLAKSKDSDTAPSVSLARDVSSDDYDVSNVAGQAQQADNEKEVRVDGLIYPCDMQLPVLSEALYACERFACCFEKNSNALEQEKIGYVSLYFDCLLKAEAFCSAMKESKNCLSTILLFQSVILKIQRSGNCNLSDVDSTTGTKTATLKFSSEQDAENAMLELNDFELDDGVCSSSLKISFLTPENNNNNNVRLSTTEFVAQNEKAVCVDDETRRLQIEAEAQSSDTRVDACQLMETNLAADVPTADTEIDRTVDKQPPVVHPPTVEIDVDQISAHLREYMRNKRINWAEMNTVKELWVVLNQLTSEIGWQPEEMLKLGMKAALEYAVQEFSTVQWLAQHLKHLIQLWNDELMLEKRSETRKELLMAVEEDLSYLPKASPYCGLKKKKKKYPVVRGVGGILERLRKEANDAAQLSTKMELKQENGRKKQQQQQQHMVFAASAKSAAVKNGETSSTTTTTTTTKSARHRHASLSSKESGEASSSSEDEAQEWNTVNAKFHNNNNNNNNSRPVHNAKNDIPSFHQYYNPMVQAADAPPDLAYNHFVGHTFPDTSAHLIPMMTRLMPMFLQFLQQQNFQMPLTTTTNNNSNIAQQQQLYQQLQMFFQQVGFGNARPPAPVRQPLNLGFRYPIPQQQQQQQQPQQHRRTCSIDLLLLLLMLISMLTVQFSVCSNVIVHSWASLMPNRKKKNYLSNNV</sequence>
<name>A0ABR3K3H3_TRISP</name>
<keyword evidence="4" id="KW-1185">Reference proteome</keyword>
<feature type="region of interest" description="Disordered" evidence="1">
    <location>
        <begin position="419"/>
        <end position="517"/>
    </location>
</feature>
<feature type="compositionally biased region" description="Basic and acidic residues" evidence="1">
    <location>
        <begin position="1"/>
        <end position="10"/>
    </location>
</feature>
<dbReference type="Proteomes" id="UP001558632">
    <property type="component" value="Unassembled WGS sequence"/>
</dbReference>
<keyword evidence="2" id="KW-1133">Transmembrane helix</keyword>
<evidence type="ECO:0000256" key="2">
    <source>
        <dbReference type="SAM" id="Phobius"/>
    </source>
</evidence>
<protein>
    <submittedName>
        <fullName evidence="3">Uncharacterized protein</fullName>
    </submittedName>
</protein>
<evidence type="ECO:0000313" key="3">
    <source>
        <dbReference type="EMBL" id="KAL1226750.1"/>
    </source>
</evidence>
<feature type="compositionally biased region" description="Low complexity" evidence="1">
    <location>
        <begin position="430"/>
        <end position="462"/>
    </location>
</feature>
<evidence type="ECO:0000313" key="4">
    <source>
        <dbReference type="Proteomes" id="UP001558632"/>
    </source>
</evidence>
<reference evidence="3 4" key="1">
    <citation type="submission" date="2024-07" db="EMBL/GenBank/DDBJ databases">
        <title>Enhanced genomic and transcriptomic resources for Trichinella pseudospiralis and T. spiralis underpin the discovery of pronounced molecular differences between stages and species.</title>
        <authorList>
            <person name="Pasi K.K."/>
            <person name="La Rosa G."/>
            <person name="Gomez-Morales M.A."/>
            <person name="Tosini F."/>
            <person name="Sumanam S."/>
            <person name="Young N.D."/>
            <person name="Chang B.C."/>
            <person name="Robin G.B."/>
        </authorList>
    </citation>
    <scope>NUCLEOTIDE SEQUENCE [LARGE SCALE GENOMIC DNA]</scope>
    <source>
        <strain evidence="3">ISS534</strain>
    </source>
</reference>
<accession>A0ABR3K3H3</accession>